<dbReference type="EMBL" id="MFBF01000004">
    <property type="protein sequence ID" value="OGD92147.1"/>
    <property type="molecule type" value="Genomic_DNA"/>
</dbReference>
<gene>
    <name evidence="3" type="ORF">A3D07_01295</name>
</gene>
<comment type="caution">
    <text evidence="3">The sequence shown here is derived from an EMBL/GenBank/DDBJ whole genome shotgun (WGS) entry which is preliminary data.</text>
</comment>
<dbReference type="NCBIfam" id="TIGR02384">
    <property type="entry name" value="RelB_DinJ"/>
    <property type="match status" value="1"/>
</dbReference>
<protein>
    <recommendedName>
        <fullName evidence="5">Damage-inducible protein J</fullName>
    </recommendedName>
</protein>
<evidence type="ECO:0000256" key="1">
    <source>
        <dbReference type="ARBA" id="ARBA00010562"/>
    </source>
</evidence>
<accession>A0A1F5GK33</accession>
<dbReference type="STRING" id="1797716.A3D07_01295"/>
<dbReference type="PANTHER" id="PTHR38781:SF1">
    <property type="entry name" value="ANTITOXIN DINJ-RELATED"/>
    <property type="match status" value="1"/>
</dbReference>
<evidence type="ECO:0000313" key="4">
    <source>
        <dbReference type="Proteomes" id="UP000177124"/>
    </source>
</evidence>
<organism evidence="3 4">
    <name type="scientific">Candidatus Curtissbacteria bacterium RIFCSPHIGHO2_02_FULL_42_15</name>
    <dbReference type="NCBI Taxonomy" id="1797716"/>
    <lineage>
        <taxon>Bacteria</taxon>
        <taxon>Candidatus Curtissiibacteriota</taxon>
    </lineage>
</organism>
<evidence type="ECO:0000313" key="3">
    <source>
        <dbReference type="EMBL" id="OGD92147.1"/>
    </source>
</evidence>
<proteinExistence type="inferred from homology"/>
<dbReference type="GO" id="GO:0006351">
    <property type="term" value="P:DNA-templated transcription"/>
    <property type="evidence" value="ECO:0007669"/>
    <property type="project" value="TreeGrafter"/>
</dbReference>
<dbReference type="InterPro" id="IPR013321">
    <property type="entry name" value="Arc_rbn_hlx_hlx"/>
</dbReference>
<dbReference type="AlphaFoldDB" id="A0A1F5GK33"/>
<dbReference type="PANTHER" id="PTHR38781">
    <property type="entry name" value="ANTITOXIN DINJ-RELATED"/>
    <property type="match status" value="1"/>
</dbReference>
<keyword evidence="2" id="KW-1277">Toxin-antitoxin system</keyword>
<sequence length="101" mass="11094">MNTAIVNVKVDPRVKKEAQKLAENLGLSLSGLINAYLKQIIRTKTVSFSASAEEPSEFLISALKESKKDIKAGRVVSFDNPDAALSFLDKMIADDKKLQKN</sequence>
<name>A0A1F5GK33_9BACT</name>
<reference evidence="3 4" key="1">
    <citation type="journal article" date="2016" name="Nat. Commun.">
        <title>Thousands of microbial genomes shed light on interconnected biogeochemical processes in an aquifer system.</title>
        <authorList>
            <person name="Anantharaman K."/>
            <person name="Brown C.T."/>
            <person name="Hug L.A."/>
            <person name="Sharon I."/>
            <person name="Castelle C.J."/>
            <person name="Probst A.J."/>
            <person name="Thomas B.C."/>
            <person name="Singh A."/>
            <person name="Wilkins M.J."/>
            <person name="Karaoz U."/>
            <person name="Brodie E.L."/>
            <person name="Williams K.H."/>
            <person name="Hubbard S.S."/>
            <person name="Banfield J.F."/>
        </authorList>
    </citation>
    <scope>NUCLEOTIDE SEQUENCE [LARGE SCALE GENOMIC DNA]</scope>
</reference>
<dbReference type="Pfam" id="PF04221">
    <property type="entry name" value="RelB"/>
    <property type="match status" value="1"/>
</dbReference>
<evidence type="ECO:0008006" key="5">
    <source>
        <dbReference type="Google" id="ProtNLM"/>
    </source>
</evidence>
<dbReference type="InterPro" id="IPR007337">
    <property type="entry name" value="RelB/DinJ"/>
</dbReference>
<evidence type="ECO:0000256" key="2">
    <source>
        <dbReference type="ARBA" id="ARBA00022649"/>
    </source>
</evidence>
<dbReference type="Proteomes" id="UP000177124">
    <property type="component" value="Unassembled WGS sequence"/>
</dbReference>
<comment type="similarity">
    <text evidence="1">Belongs to the RelB/DinJ antitoxin family.</text>
</comment>
<dbReference type="Gene3D" id="1.10.1220.10">
    <property type="entry name" value="Met repressor-like"/>
    <property type="match status" value="1"/>
</dbReference>
<dbReference type="GO" id="GO:0006355">
    <property type="term" value="P:regulation of DNA-templated transcription"/>
    <property type="evidence" value="ECO:0007669"/>
    <property type="project" value="InterPro"/>
</dbReference>